<dbReference type="InterPro" id="IPR000719">
    <property type="entry name" value="Prot_kinase_dom"/>
</dbReference>
<evidence type="ECO:0000256" key="2">
    <source>
        <dbReference type="ARBA" id="ARBA00051243"/>
    </source>
</evidence>
<dbReference type="Gene3D" id="1.10.510.10">
    <property type="entry name" value="Transferase(Phosphotransferase) domain 1"/>
    <property type="match status" value="1"/>
</dbReference>
<dbReference type="Pfam" id="PF22540">
    <property type="entry name" value="RET_CRD"/>
    <property type="match status" value="1"/>
</dbReference>
<evidence type="ECO:0000256" key="3">
    <source>
        <dbReference type="PROSITE-ProRule" id="PRU10141"/>
    </source>
</evidence>
<dbReference type="InterPro" id="IPR001245">
    <property type="entry name" value="Ser-Thr/Tyr_kinase_cat_dom"/>
</dbReference>
<gene>
    <name evidence="7" type="ORF">EAI_03224</name>
</gene>
<dbReference type="PRINTS" id="PR00109">
    <property type="entry name" value="TYRKINASE"/>
</dbReference>
<dbReference type="GO" id="GO:0005524">
    <property type="term" value="F:ATP binding"/>
    <property type="evidence" value="ECO:0007669"/>
    <property type="project" value="UniProtKB-UniRule"/>
</dbReference>
<dbReference type="OrthoDB" id="3256376at2759"/>
<dbReference type="Gene3D" id="3.30.200.20">
    <property type="entry name" value="Phosphorylase Kinase, domain 1"/>
    <property type="match status" value="1"/>
</dbReference>
<feature type="transmembrane region" description="Helical" evidence="5">
    <location>
        <begin position="738"/>
        <end position="759"/>
    </location>
</feature>
<feature type="compositionally biased region" description="Polar residues" evidence="4">
    <location>
        <begin position="936"/>
        <end position="951"/>
    </location>
</feature>
<dbReference type="Proteomes" id="UP000008237">
    <property type="component" value="Unassembled WGS sequence"/>
</dbReference>
<evidence type="ECO:0000256" key="4">
    <source>
        <dbReference type="SAM" id="MobiDB-lite"/>
    </source>
</evidence>
<feature type="binding site" evidence="3">
    <location>
        <position position="864"/>
    </location>
    <ligand>
        <name>ATP</name>
        <dbReference type="ChEBI" id="CHEBI:30616"/>
    </ligand>
</feature>
<proteinExistence type="predicted"/>
<dbReference type="GO" id="GO:0004714">
    <property type="term" value="F:transmembrane receptor protein tyrosine kinase activity"/>
    <property type="evidence" value="ECO:0007669"/>
    <property type="project" value="UniProtKB-EC"/>
</dbReference>
<comment type="catalytic activity">
    <reaction evidence="2">
        <text>L-tyrosyl-[protein] + ATP = O-phospho-L-tyrosyl-[protein] + ADP + H(+)</text>
        <dbReference type="Rhea" id="RHEA:10596"/>
        <dbReference type="Rhea" id="RHEA-COMP:10136"/>
        <dbReference type="Rhea" id="RHEA-COMP:20101"/>
        <dbReference type="ChEBI" id="CHEBI:15378"/>
        <dbReference type="ChEBI" id="CHEBI:30616"/>
        <dbReference type="ChEBI" id="CHEBI:46858"/>
        <dbReference type="ChEBI" id="CHEBI:61978"/>
        <dbReference type="ChEBI" id="CHEBI:456216"/>
        <dbReference type="EC" id="2.7.10.1"/>
    </reaction>
</comment>
<evidence type="ECO:0000256" key="1">
    <source>
        <dbReference type="ARBA" id="ARBA00004167"/>
    </source>
</evidence>
<dbReference type="InterPro" id="IPR050122">
    <property type="entry name" value="RTK"/>
</dbReference>
<keyword evidence="5" id="KW-0812">Transmembrane</keyword>
<reference evidence="7 8" key="1">
    <citation type="journal article" date="2010" name="Science">
        <title>Genomic comparison of the ants Camponotus floridanus and Harpegnathos saltator.</title>
        <authorList>
            <person name="Bonasio R."/>
            <person name="Zhang G."/>
            <person name="Ye C."/>
            <person name="Mutti N.S."/>
            <person name="Fang X."/>
            <person name="Qin N."/>
            <person name="Donahue G."/>
            <person name="Yang P."/>
            <person name="Li Q."/>
            <person name="Li C."/>
            <person name="Zhang P."/>
            <person name="Huang Z."/>
            <person name="Berger S.L."/>
            <person name="Reinberg D."/>
            <person name="Wang J."/>
            <person name="Liebig J."/>
        </authorList>
    </citation>
    <scope>NUCLEOTIDE SEQUENCE [LARGE SCALE GENOMIC DNA]</scope>
    <source>
        <strain evidence="7 8">R22 G/1</strain>
    </source>
</reference>
<dbReference type="InterPro" id="IPR011009">
    <property type="entry name" value="Kinase-like_dom_sf"/>
</dbReference>
<dbReference type="GO" id="GO:0043235">
    <property type="term" value="C:receptor complex"/>
    <property type="evidence" value="ECO:0007669"/>
    <property type="project" value="TreeGrafter"/>
</dbReference>
<dbReference type="InterPro" id="IPR020635">
    <property type="entry name" value="Tyr_kinase_cat_dom"/>
</dbReference>
<dbReference type="FunCoup" id="E2B2C9">
    <property type="interactions" value="2"/>
</dbReference>
<dbReference type="InterPro" id="IPR008266">
    <property type="entry name" value="Tyr_kinase_AS"/>
</dbReference>
<dbReference type="Pfam" id="PF07714">
    <property type="entry name" value="PK_Tyr_Ser-Thr"/>
    <property type="match status" value="1"/>
</dbReference>
<dbReference type="OMA" id="AFVINVH"/>
<feature type="region of interest" description="Disordered" evidence="4">
    <location>
        <begin position="933"/>
        <end position="953"/>
    </location>
</feature>
<comment type="subcellular location">
    <subcellularLocation>
        <location evidence="1">Membrane</location>
        <topology evidence="1">Single-pass membrane protein</topology>
    </subcellularLocation>
</comment>
<keyword evidence="5" id="KW-1133">Transmembrane helix</keyword>
<dbReference type="GO" id="GO:0005886">
    <property type="term" value="C:plasma membrane"/>
    <property type="evidence" value="ECO:0007669"/>
    <property type="project" value="TreeGrafter"/>
</dbReference>
<keyword evidence="7" id="KW-0808">Transferase</keyword>
<evidence type="ECO:0000256" key="5">
    <source>
        <dbReference type="SAM" id="Phobius"/>
    </source>
</evidence>
<dbReference type="EMBL" id="GL445130">
    <property type="protein sequence ID" value="EFN90166.1"/>
    <property type="molecule type" value="Genomic_DNA"/>
</dbReference>
<keyword evidence="5" id="KW-0472">Membrane</keyword>
<evidence type="ECO:0000313" key="7">
    <source>
        <dbReference type="EMBL" id="EFN90166.1"/>
    </source>
</evidence>
<evidence type="ECO:0000259" key="6">
    <source>
        <dbReference type="PROSITE" id="PS50011"/>
    </source>
</evidence>
<keyword evidence="7" id="KW-0675">Receptor</keyword>
<dbReference type="PROSITE" id="PS50011">
    <property type="entry name" value="PROTEIN_KINASE_DOM"/>
    <property type="match status" value="1"/>
</dbReference>
<dbReference type="PANTHER" id="PTHR24416">
    <property type="entry name" value="TYROSINE-PROTEIN KINASE RECEPTOR"/>
    <property type="match status" value="1"/>
</dbReference>
<keyword evidence="7" id="KW-0418">Kinase</keyword>
<evidence type="ECO:0000313" key="8">
    <source>
        <dbReference type="Proteomes" id="UP000008237"/>
    </source>
</evidence>
<dbReference type="SMART" id="SM00219">
    <property type="entry name" value="TyrKc"/>
    <property type="match status" value="1"/>
</dbReference>
<name>E2B2C9_HARSA</name>
<organism evidence="8">
    <name type="scientific">Harpegnathos saltator</name>
    <name type="common">Jerdon's jumping ant</name>
    <dbReference type="NCBI Taxonomy" id="610380"/>
    <lineage>
        <taxon>Eukaryota</taxon>
        <taxon>Metazoa</taxon>
        <taxon>Ecdysozoa</taxon>
        <taxon>Arthropoda</taxon>
        <taxon>Hexapoda</taxon>
        <taxon>Insecta</taxon>
        <taxon>Pterygota</taxon>
        <taxon>Neoptera</taxon>
        <taxon>Endopterygota</taxon>
        <taxon>Hymenoptera</taxon>
        <taxon>Apocrita</taxon>
        <taxon>Aculeata</taxon>
        <taxon>Formicoidea</taxon>
        <taxon>Formicidae</taxon>
        <taxon>Ponerinae</taxon>
        <taxon>Ponerini</taxon>
        <taxon>Harpegnathos</taxon>
    </lineage>
</organism>
<accession>E2B2C9</accession>
<keyword evidence="8" id="KW-1185">Reference proteome</keyword>
<dbReference type="STRING" id="610380.E2B2C9"/>
<keyword evidence="3" id="KW-0067">ATP-binding</keyword>
<dbReference type="FunFam" id="1.10.510.10:FF:000462">
    <property type="entry name" value="Receptor tyrosine kinase"/>
    <property type="match status" value="1"/>
</dbReference>
<dbReference type="InParanoid" id="E2B2C9"/>
<dbReference type="PANTHER" id="PTHR24416:SF617">
    <property type="entry name" value="RET ONCOGENE, ISOFORM A"/>
    <property type="match status" value="1"/>
</dbReference>
<sequence>MCLRLEDRDADYKNGCRDRGRQLVSRCWTPERDVPSPLVQKVDSQKSIPLSMTLLAQRTRSLKGLSDPASAKAQRIFAEAGSDNFTYQWKSFFSLPSQKVPFWRVGTADDGELYFNAFLVARVAIHSTLSALRYPREQELHCKYFCTGSIIVEASETSFDKAVLDILVQPVAVTTKTIDCTDFLQDMCFWNTSIYKIYENQPVTMIGTFGPEAYGYVCPEFNVTRYELLNGKYLRNRYRENNGQGSVLVLPGTKYFHAVDGMLFANASLDRDILDTSVPHMTSANASLDQNNLSGPGPLVMVEVNCVIWETSGRQYTQTKVIAIDILDEDDNPPSMQGNNSIVKELEDFSTGATLINTLILSDADAMTTNRYNVLLLGDTHNAFRISHQTLPIEHSKHHPNKAPFTVIVVSIDARKTLLPKSPYNVTIQAIDESLLPRYGPNTANISVSFTGPVHRISTTKKSSSSAPTTLEPVLFPTSVMIARLSPRYFRVTEQAVNLWSSRTFVLNGSSAFDVTQRSGIVYVSNETLLRSEPATILLKLKWGEEKRAEWTLQVNLIDVPPSKGNNTCRLTQEMHSCANARSRDKCVQSCGIASGALSNGSFAGQCVWRSNDRNNGTSQMSESYSTCSPNLAYCPDNKCDELERSDPRICPQDCIVESDVHFAHIHPNGRGIKSGLGTCACSDLPKCTCGLDAFRHVIVSNAKEKRLYAGKLRDRKNEVVASGTRKASSNPCGPTCMMGVIGASLFVLIVIVGSFVMWRYRRAAKGARRECKHRVDDAANGIGILPSDYIDRGDGLLIGLDTFTTANRHLLLPKTCPPDPKWEFPRSRLTIEQVLGEGEFGRVLRAKAIDIGGWSGPTTVAVKTLKEDACASELADLLSEYQLLKEAQHPNVIRLLGACTTPGAPVYLIIEFAEFGSLRNYLRRSRNLKTEGRTGCSTSLLSASSGNNTGEEPRCADNALTYTITPHDILSFAWQISKGMAYLADIKLVHRDLAARNVLLATGKVCKISDFGLTRDVYEDDAYLKRSKGRVPVKWMAPESLADHVYTSKSDVWSFGVLLWELVTLGASPYPGVDVHNLYNLLKSGYRMERPVNCSQQLYKLMMSCWHLEPGMRPSFKELTCHWERMLEDGIEYLDLNPRTVHNQAYFESLHSLDKMDDSDDNETVSNLKTDTVNYLGRMSSEPVTKCDKVDKLQALWQMSIASFPEEPVKSSYVNDRPASLNANHYESPIKLRNTSVTSNSENDLRICSQERPQSYIDMQGKKSTETEDLLMFGSMDDDRSDNNVTN</sequence>
<feature type="domain" description="Protein kinase" evidence="6">
    <location>
        <begin position="830"/>
        <end position="1135"/>
    </location>
</feature>
<dbReference type="GO" id="GO:0007169">
    <property type="term" value="P:cell surface receptor protein tyrosine kinase signaling pathway"/>
    <property type="evidence" value="ECO:0007669"/>
    <property type="project" value="TreeGrafter"/>
</dbReference>
<protein>
    <submittedName>
        <fullName evidence="7">Proto-oncogene tyrosine-protein kinase receptor ret</fullName>
    </submittedName>
</protein>
<dbReference type="InterPro" id="IPR017441">
    <property type="entry name" value="Protein_kinase_ATP_BS"/>
</dbReference>
<dbReference type="SUPFAM" id="SSF56112">
    <property type="entry name" value="Protein kinase-like (PK-like)"/>
    <property type="match status" value="1"/>
</dbReference>
<dbReference type="InterPro" id="IPR055162">
    <property type="entry name" value="RET_CRD"/>
</dbReference>
<keyword evidence="3" id="KW-0547">Nucleotide-binding</keyword>
<dbReference type="PROSITE" id="PS00107">
    <property type="entry name" value="PROTEIN_KINASE_ATP"/>
    <property type="match status" value="1"/>
</dbReference>
<dbReference type="PROSITE" id="PS00109">
    <property type="entry name" value="PROTEIN_KINASE_TYR"/>
    <property type="match status" value="1"/>
</dbReference>